<dbReference type="GO" id="GO:0008673">
    <property type="term" value="F:2-dehydro-3-deoxygluconokinase activity"/>
    <property type="evidence" value="ECO:0007669"/>
    <property type="project" value="TreeGrafter"/>
</dbReference>
<dbReference type="EMBL" id="FNAT01000006">
    <property type="protein sequence ID" value="SDF03302.1"/>
    <property type="molecule type" value="Genomic_DNA"/>
</dbReference>
<evidence type="ECO:0000256" key="1">
    <source>
        <dbReference type="ARBA" id="ARBA00010688"/>
    </source>
</evidence>
<sequence>MQLMAIGECMIEMSGGQEDCWRMGFAGDTLNTLWYARAGLDPAQGPVGYFTALGRDGFSDRIVAFLKEAGIATGAIRRLPDRRPGLYMIEQRDGDRAFTYWRETSAARALAEDDAALRAAIAGARMLYLSGITLAILPSGDRARLLDALREARQRGARVAFDPNIRPALWPDAKEMRAAIMAAAAISDIVLPSFEDEARWFGDADPAACAARYADAGADEVAVKDGAGPVTLLDAGVLSQIPVPEAAEVVDATGAGDSFNGAYLAARLRGAPSAAAAEAGIAMAARVIARHGAIIDLAEARGAA</sequence>
<dbReference type="SUPFAM" id="SSF53613">
    <property type="entry name" value="Ribokinase-like"/>
    <property type="match status" value="1"/>
</dbReference>
<dbReference type="GO" id="GO:0019698">
    <property type="term" value="P:D-galacturonate catabolic process"/>
    <property type="evidence" value="ECO:0007669"/>
    <property type="project" value="TreeGrafter"/>
</dbReference>
<dbReference type="GO" id="GO:0005829">
    <property type="term" value="C:cytosol"/>
    <property type="evidence" value="ECO:0007669"/>
    <property type="project" value="TreeGrafter"/>
</dbReference>
<organism evidence="5 6">
    <name type="scientific">Limimaricola pyoseonensis</name>
    <dbReference type="NCBI Taxonomy" id="521013"/>
    <lineage>
        <taxon>Bacteria</taxon>
        <taxon>Pseudomonadati</taxon>
        <taxon>Pseudomonadota</taxon>
        <taxon>Alphaproteobacteria</taxon>
        <taxon>Rhodobacterales</taxon>
        <taxon>Paracoccaceae</taxon>
        <taxon>Limimaricola</taxon>
    </lineage>
</organism>
<reference evidence="6" key="1">
    <citation type="submission" date="2016-10" db="EMBL/GenBank/DDBJ databases">
        <authorList>
            <person name="Varghese N."/>
            <person name="Submissions S."/>
        </authorList>
    </citation>
    <scope>NUCLEOTIDE SEQUENCE [LARGE SCALE GENOMIC DNA]</scope>
    <source>
        <strain evidence="6">DSM 21424</strain>
    </source>
</reference>
<accession>A0A1G7HS85</accession>
<evidence type="ECO:0000313" key="5">
    <source>
        <dbReference type="EMBL" id="SDF03302.1"/>
    </source>
</evidence>
<dbReference type="InterPro" id="IPR050306">
    <property type="entry name" value="PfkB_Carbo_kinase"/>
</dbReference>
<dbReference type="Proteomes" id="UP000198922">
    <property type="component" value="Unassembled WGS sequence"/>
</dbReference>
<dbReference type="PANTHER" id="PTHR43085:SF15">
    <property type="entry name" value="2-DEHYDRO-3-DEOXYGLUCONOKINASE"/>
    <property type="match status" value="1"/>
</dbReference>
<evidence type="ECO:0000256" key="2">
    <source>
        <dbReference type="ARBA" id="ARBA00022679"/>
    </source>
</evidence>
<name>A0A1G7HS85_9RHOB</name>
<dbReference type="STRING" id="521013.SAMN04488567_3275"/>
<dbReference type="Pfam" id="PF00294">
    <property type="entry name" value="PfkB"/>
    <property type="match status" value="1"/>
</dbReference>
<evidence type="ECO:0000256" key="3">
    <source>
        <dbReference type="ARBA" id="ARBA00022777"/>
    </source>
</evidence>
<proteinExistence type="inferred from homology"/>
<keyword evidence="6" id="KW-1185">Reference proteome</keyword>
<dbReference type="GO" id="GO:0042840">
    <property type="term" value="P:D-glucuronate catabolic process"/>
    <property type="evidence" value="ECO:0007669"/>
    <property type="project" value="TreeGrafter"/>
</dbReference>
<dbReference type="Gene3D" id="3.40.1190.20">
    <property type="match status" value="1"/>
</dbReference>
<dbReference type="PANTHER" id="PTHR43085">
    <property type="entry name" value="HEXOKINASE FAMILY MEMBER"/>
    <property type="match status" value="1"/>
</dbReference>
<dbReference type="OrthoDB" id="9776822at2"/>
<feature type="domain" description="Carbohydrate kinase PfkB" evidence="4">
    <location>
        <begin position="3"/>
        <end position="297"/>
    </location>
</feature>
<dbReference type="GO" id="GO:0006974">
    <property type="term" value="P:DNA damage response"/>
    <property type="evidence" value="ECO:0007669"/>
    <property type="project" value="TreeGrafter"/>
</dbReference>
<dbReference type="InterPro" id="IPR029056">
    <property type="entry name" value="Ribokinase-like"/>
</dbReference>
<dbReference type="RefSeq" id="WP_090113737.1">
    <property type="nucleotide sequence ID" value="NZ_FNAT01000006.1"/>
</dbReference>
<dbReference type="CDD" id="cd01166">
    <property type="entry name" value="KdgK"/>
    <property type="match status" value="1"/>
</dbReference>
<protein>
    <submittedName>
        <fullName evidence="5">2-keto-3-deoxygluconate kinase</fullName>
    </submittedName>
</protein>
<comment type="similarity">
    <text evidence="1">Belongs to the carbohydrate kinase PfkB family.</text>
</comment>
<keyword evidence="3 5" id="KW-0418">Kinase</keyword>
<keyword evidence="2" id="KW-0808">Transferase</keyword>
<evidence type="ECO:0000259" key="4">
    <source>
        <dbReference type="Pfam" id="PF00294"/>
    </source>
</evidence>
<evidence type="ECO:0000313" key="6">
    <source>
        <dbReference type="Proteomes" id="UP000198922"/>
    </source>
</evidence>
<gene>
    <name evidence="5" type="ORF">SAMN04488567_3275</name>
</gene>
<dbReference type="AlphaFoldDB" id="A0A1G7HS85"/>
<dbReference type="InterPro" id="IPR011611">
    <property type="entry name" value="PfkB_dom"/>
</dbReference>